<comment type="caution">
    <text evidence="15">The sequence shown here is derived from an EMBL/GenBank/DDBJ whole genome shotgun (WGS) entry which is preliminary data.</text>
</comment>
<evidence type="ECO:0000256" key="7">
    <source>
        <dbReference type="ARBA" id="ARBA00023235"/>
    </source>
</evidence>
<feature type="domain" description="Topo IA-type catalytic" evidence="14">
    <location>
        <begin position="151"/>
        <end position="581"/>
    </location>
</feature>
<keyword evidence="4" id="KW-0479">Metal-binding</keyword>
<dbReference type="InterPro" id="IPR013826">
    <property type="entry name" value="Topo_IA_cen_sub3"/>
</dbReference>
<dbReference type="Proteomes" id="UP000030185">
    <property type="component" value="Unassembled WGS sequence"/>
</dbReference>
<dbReference type="InterPro" id="IPR013825">
    <property type="entry name" value="Topo_IA_cen_sub2"/>
</dbReference>
<dbReference type="PRINTS" id="PR00417">
    <property type="entry name" value="PRTPISMRASEI"/>
</dbReference>
<evidence type="ECO:0000259" key="14">
    <source>
        <dbReference type="PROSITE" id="PS52039"/>
    </source>
</evidence>
<dbReference type="GO" id="GO:0006310">
    <property type="term" value="P:DNA recombination"/>
    <property type="evidence" value="ECO:0007669"/>
    <property type="project" value="TreeGrafter"/>
</dbReference>
<dbReference type="GO" id="GO:0003677">
    <property type="term" value="F:DNA binding"/>
    <property type="evidence" value="ECO:0007669"/>
    <property type="project" value="UniProtKB-KW"/>
</dbReference>
<dbReference type="Pfam" id="PF01751">
    <property type="entry name" value="Toprim"/>
    <property type="match status" value="1"/>
</dbReference>
<comment type="similarity">
    <text evidence="2">Belongs to the type IA topoisomerase family.</text>
</comment>
<sequence>MKVCIAEKPSVAREIAELLGAKNRKDGYFEGNGYQVTWTIGHLCTLKEPQDYDAQLKWWNIQHLPILPPKFGIKGINNPGMEKQLKTITKLVNEATEVINCGDAGQEGELIQRWVLTKANCTKPVKRLWISSLTEEAMKEGFRNLKDSKEYDLLYAAGSSRAIGDWLLGINATRLYTLKYAQGKQLLSIGRVQTPTLALIVNRYLEIENFKPQTYWELKTIYRDVVFSAKNGKFNVKEDAEKILQNIQNELFTIISFTKKKGKESAPKLFDLTSLQVECNKKFGYSADLTLNTVQSLYEKKLVTYPRVDTMYLPDDIYPKIKGILSSMTGYAALTQPLLGSAIKKSKNVFDDKKVTDHHAIIPTNIKAGNLGGYEGNVYDLIARRFIAAFYPDCQVSKTEVIGKVKDTEFKATGKQILEEGWRAVYKEEKKEEDAEQDDDQILPEFKEGESGPHKPTLAEKQTKPPKHYTEATLLRAMETAGKQVADEELREAMKENGIGRPSTRANIIETLFKRNYIKKEKKNLIPTITGIQLIQTIDYELLKSAELTGKWEKKLRDIEKGSFDARVFLNEMKHMVTQIVHHVKNSNAKRIAIEVTPAESEQKKKSENKEQKTKSKKTETGQDTDINLSCPKCKKGLMMKGKKAFGCSEYKNGCSFLVPFELFGKTLPDKQLQSLIKSGKTANIKGLKKESGEEIEGTIKLDDHFNPVIEEKQAETLICPKCKKGTILEGKAAYGCAEWKSGCYFRIPLLFMQKEINKNHLKALISSKETPVIKGLTDESGAKTNAKLKLNSTWSIEICKS</sequence>
<dbReference type="GO" id="GO:0046872">
    <property type="term" value="F:metal ion binding"/>
    <property type="evidence" value="ECO:0007669"/>
    <property type="project" value="UniProtKB-KW"/>
</dbReference>
<dbReference type="InterPro" id="IPR023405">
    <property type="entry name" value="Topo_IA_core_domain"/>
</dbReference>
<dbReference type="InterPro" id="IPR003601">
    <property type="entry name" value="Topo_IA_2"/>
</dbReference>
<dbReference type="Gene3D" id="1.10.460.10">
    <property type="entry name" value="Topoisomerase I, domain 2"/>
    <property type="match status" value="1"/>
</dbReference>
<evidence type="ECO:0000256" key="11">
    <source>
        <dbReference type="ARBA" id="ARBA00032877"/>
    </source>
</evidence>
<accession>A0A098LDI4</accession>
<evidence type="ECO:0000256" key="5">
    <source>
        <dbReference type="ARBA" id="ARBA00023029"/>
    </source>
</evidence>
<keyword evidence="7 15" id="KW-0413">Isomerase</keyword>
<proteinExistence type="inferred from homology"/>
<reference evidence="15 16" key="1">
    <citation type="submission" date="2014-09" db="EMBL/GenBank/DDBJ databases">
        <title>Sporocytophaga myxococcoides PG-01 genome sequencing.</title>
        <authorList>
            <person name="Liu L."/>
            <person name="Gao P.J."/>
            <person name="Chen G.J."/>
            <person name="Wang L.S."/>
        </authorList>
    </citation>
    <scope>NUCLEOTIDE SEQUENCE [LARGE SCALE GENOMIC DNA]</scope>
    <source>
        <strain evidence="15 16">PG-01</strain>
    </source>
</reference>
<comment type="catalytic activity">
    <reaction evidence="1">
        <text>ATP-independent breakage of single-stranded DNA, followed by passage and rejoining.</text>
        <dbReference type="EC" id="5.6.2.1"/>
    </reaction>
</comment>
<feature type="region of interest" description="Disordered" evidence="12">
    <location>
        <begin position="429"/>
        <end position="466"/>
    </location>
</feature>
<evidence type="ECO:0000256" key="8">
    <source>
        <dbReference type="ARBA" id="ARBA00030003"/>
    </source>
</evidence>
<evidence type="ECO:0000256" key="10">
    <source>
        <dbReference type="ARBA" id="ARBA00032235"/>
    </source>
</evidence>
<dbReference type="SMART" id="SM00437">
    <property type="entry name" value="TOP1Ac"/>
    <property type="match status" value="1"/>
</dbReference>
<dbReference type="GO" id="GO:0006265">
    <property type="term" value="P:DNA topological change"/>
    <property type="evidence" value="ECO:0007669"/>
    <property type="project" value="InterPro"/>
</dbReference>
<dbReference type="eggNOG" id="COG0550">
    <property type="taxonomic scope" value="Bacteria"/>
</dbReference>
<dbReference type="PROSITE" id="PS50880">
    <property type="entry name" value="TOPRIM"/>
    <property type="match status" value="1"/>
</dbReference>
<dbReference type="InterPro" id="IPR034144">
    <property type="entry name" value="TOPRIM_TopoIII"/>
</dbReference>
<dbReference type="SMART" id="SM00436">
    <property type="entry name" value="TOP1Bc"/>
    <property type="match status" value="1"/>
</dbReference>
<dbReference type="PANTHER" id="PTHR11390:SF21">
    <property type="entry name" value="DNA TOPOISOMERASE 3-ALPHA"/>
    <property type="match status" value="1"/>
</dbReference>
<evidence type="ECO:0000256" key="1">
    <source>
        <dbReference type="ARBA" id="ARBA00000213"/>
    </source>
</evidence>
<name>A0A098LDI4_9BACT</name>
<dbReference type="InterPro" id="IPR013824">
    <property type="entry name" value="Topo_IA_cen_sub1"/>
</dbReference>
<dbReference type="Gene3D" id="2.70.20.10">
    <property type="entry name" value="Topoisomerase I, domain 3"/>
    <property type="match status" value="1"/>
</dbReference>
<dbReference type="InterPro" id="IPR006171">
    <property type="entry name" value="TOPRIM_dom"/>
</dbReference>
<evidence type="ECO:0000313" key="15">
    <source>
        <dbReference type="EMBL" id="GAL84502.1"/>
    </source>
</evidence>
<evidence type="ECO:0000256" key="12">
    <source>
        <dbReference type="SAM" id="MobiDB-lite"/>
    </source>
</evidence>
<feature type="compositionally biased region" description="Basic and acidic residues" evidence="12">
    <location>
        <begin position="445"/>
        <end position="463"/>
    </location>
</feature>
<dbReference type="CDD" id="cd03362">
    <property type="entry name" value="TOPRIM_TopoIA_TopoIII"/>
    <property type="match status" value="1"/>
</dbReference>
<dbReference type="CDD" id="cd00186">
    <property type="entry name" value="TOP1Ac"/>
    <property type="match status" value="1"/>
</dbReference>
<keyword evidence="16" id="KW-1185">Reference proteome</keyword>
<dbReference type="NCBIfam" id="TIGR01056">
    <property type="entry name" value="topB"/>
    <property type="match status" value="1"/>
</dbReference>
<evidence type="ECO:0000313" key="16">
    <source>
        <dbReference type="Proteomes" id="UP000030185"/>
    </source>
</evidence>
<feature type="domain" description="Toprim" evidence="13">
    <location>
        <begin position="1"/>
        <end position="134"/>
    </location>
</feature>
<keyword evidence="5" id="KW-0799">Topoisomerase</keyword>
<gene>
    <name evidence="15" type="ORF">MYP_1730</name>
</gene>
<protein>
    <recommendedName>
        <fullName evidence="3">DNA topoisomerase</fullName>
        <ecNumber evidence="3">5.6.2.1</ecNumber>
    </recommendedName>
    <alternativeName>
        <fullName evidence="11">Omega-protein</fullName>
    </alternativeName>
    <alternativeName>
        <fullName evidence="10">Relaxing enzyme</fullName>
    </alternativeName>
    <alternativeName>
        <fullName evidence="8">Swivelase</fullName>
    </alternativeName>
    <alternativeName>
        <fullName evidence="9">Untwisting enzyme</fullName>
    </alternativeName>
</protein>
<dbReference type="NCBIfam" id="NF005829">
    <property type="entry name" value="PRK07726.1"/>
    <property type="match status" value="1"/>
</dbReference>
<dbReference type="EMBL" id="BBLT01000003">
    <property type="protein sequence ID" value="GAL84502.1"/>
    <property type="molecule type" value="Genomic_DNA"/>
</dbReference>
<evidence type="ECO:0000256" key="9">
    <source>
        <dbReference type="ARBA" id="ARBA00031985"/>
    </source>
</evidence>
<dbReference type="Gene3D" id="1.10.290.10">
    <property type="entry name" value="Topoisomerase I, domain 4"/>
    <property type="match status" value="1"/>
</dbReference>
<dbReference type="PROSITE" id="PS52039">
    <property type="entry name" value="TOPO_IA_2"/>
    <property type="match status" value="1"/>
</dbReference>
<dbReference type="PANTHER" id="PTHR11390">
    <property type="entry name" value="PROKARYOTIC DNA TOPOISOMERASE"/>
    <property type="match status" value="1"/>
</dbReference>
<dbReference type="STRING" id="153721.MYP_1730"/>
<evidence type="ECO:0000259" key="13">
    <source>
        <dbReference type="PROSITE" id="PS50880"/>
    </source>
</evidence>
<evidence type="ECO:0000256" key="2">
    <source>
        <dbReference type="ARBA" id="ARBA00009446"/>
    </source>
</evidence>
<dbReference type="RefSeq" id="WP_045461521.1">
    <property type="nucleotide sequence ID" value="NZ_BBLT01000003.1"/>
</dbReference>
<dbReference type="GO" id="GO:0003917">
    <property type="term" value="F:DNA topoisomerase type I (single strand cut, ATP-independent) activity"/>
    <property type="evidence" value="ECO:0007669"/>
    <property type="project" value="UniProtKB-EC"/>
</dbReference>
<feature type="compositionally biased region" description="Basic and acidic residues" evidence="12">
    <location>
        <begin position="601"/>
        <end position="621"/>
    </location>
</feature>
<dbReference type="InterPro" id="IPR005738">
    <property type="entry name" value="TopoIII"/>
</dbReference>
<dbReference type="AlphaFoldDB" id="A0A098LDI4"/>
<dbReference type="EC" id="5.6.2.1" evidence="3"/>
<dbReference type="GO" id="GO:0006281">
    <property type="term" value="P:DNA repair"/>
    <property type="evidence" value="ECO:0007669"/>
    <property type="project" value="TreeGrafter"/>
</dbReference>
<organism evidence="15 16">
    <name type="scientific">Sporocytophaga myxococcoides</name>
    <dbReference type="NCBI Taxonomy" id="153721"/>
    <lineage>
        <taxon>Bacteria</taxon>
        <taxon>Pseudomonadati</taxon>
        <taxon>Bacteroidota</taxon>
        <taxon>Cytophagia</taxon>
        <taxon>Cytophagales</taxon>
        <taxon>Cytophagaceae</taxon>
        <taxon>Sporocytophaga</taxon>
    </lineage>
</organism>
<dbReference type="SUPFAM" id="SSF56712">
    <property type="entry name" value="Prokaryotic type I DNA topoisomerase"/>
    <property type="match status" value="1"/>
</dbReference>
<dbReference type="InterPro" id="IPR013497">
    <property type="entry name" value="Topo_IA_cen"/>
</dbReference>
<dbReference type="InterPro" id="IPR000380">
    <property type="entry name" value="Topo_IA"/>
</dbReference>
<dbReference type="Gene3D" id="3.40.50.140">
    <property type="match status" value="1"/>
</dbReference>
<evidence type="ECO:0000256" key="3">
    <source>
        <dbReference type="ARBA" id="ARBA00012891"/>
    </source>
</evidence>
<dbReference type="GO" id="GO:0043597">
    <property type="term" value="C:cytoplasmic replication fork"/>
    <property type="evidence" value="ECO:0007669"/>
    <property type="project" value="TreeGrafter"/>
</dbReference>
<dbReference type="Pfam" id="PF01131">
    <property type="entry name" value="Topoisom_bac"/>
    <property type="match status" value="1"/>
</dbReference>
<dbReference type="InterPro" id="IPR003602">
    <property type="entry name" value="Topo_IA_DNA-bd_dom"/>
</dbReference>
<keyword evidence="6" id="KW-0238">DNA-binding</keyword>
<dbReference type="SMART" id="SM00493">
    <property type="entry name" value="TOPRIM"/>
    <property type="match status" value="1"/>
</dbReference>
<evidence type="ECO:0000256" key="6">
    <source>
        <dbReference type="ARBA" id="ARBA00023125"/>
    </source>
</evidence>
<evidence type="ECO:0000256" key="4">
    <source>
        <dbReference type="ARBA" id="ARBA00022723"/>
    </source>
</evidence>
<dbReference type="OrthoDB" id="9803554at2"/>
<feature type="region of interest" description="Disordered" evidence="12">
    <location>
        <begin position="595"/>
        <end position="623"/>
    </location>
</feature>